<proteinExistence type="predicted"/>
<protein>
    <submittedName>
        <fullName evidence="1">Uncharacterized protein</fullName>
    </submittedName>
</protein>
<gene>
    <name evidence="1" type="ORF">SAMN06295970_10171</name>
</gene>
<organism evidence="1 2">
    <name type="scientific">Noviherbaspirillum suwonense</name>
    <dbReference type="NCBI Taxonomy" id="1224511"/>
    <lineage>
        <taxon>Bacteria</taxon>
        <taxon>Pseudomonadati</taxon>
        <taxon>Pseudomonadota</taxon>
        <taxon>Betaproteobacteria</taxon>
        <taxon>Burkholderiales</taxon>
        <taxon>Oxalobacteraceae</taxon>
        <taxon>Noviherbaspirillum</taxon>
    </lineage>
</organism>
<name>A0ABY1PQQ1_9BURK</name>
<keyword evidence="2" id="KW-1185">Reference proteome</keyword>
<evidence type="ECO:0000313" key="2">
    <source>
        <dbReference type="Proteomes" id="UP001158049"/>
    </source>
</evidence>
<evidence type="ECO:0000313" key="1">
    <source>
        <dbReference type="EMBL" id="SMP41284.1"/>
    </source>
</evidence>
<reference evidence="1 2" key="1">
    <citation type="submission" date="2017-05" db="EMBL/GenBank/DDBJ databases">
        <authorList>
            <person name="Varghese N."/>
            <person name="Submissions S."/>
        </authorList>
    </citation>
    <scope>NUCLEOTIDE SEQUENCE [LARGE SCALE GENOMIC DNA]</scope>
    <source>
        <strain evidence="1 2">DSM 26001</strain>
    </source>
</reference>
<comment type="caution">
    <text evidence="1">The sequence shown here is derived from an EMBL/GenBank/DDBJ whole genome shotgun (WGS) entry which is preliminary data.</text>
</comment>
<accession>A0ABY1PQQ1</accession>
<dbReference type="EMBL" id="FXUL01000001">
    <property type="protein sequence ID" value="SMP41284.1"/>
    <property type="molecule type" value="Genomic_DNA"/>
</dbReference>
<dbReference type="Proteomes" id="UP001158049">
    <property type="component" value="Unassembled WGS sequence"/>
</dbReference>
<sequence>MSDSALHLLHAHPPASGIAGCNALRSLHPAMRTIPYFNQPRFRKYQNGVIALATISTIANG</sequence>